<keyword evidence="4" id="KW-1185">Reference proteome</keyword>
<dbReference type="PANTHER" id="PTHR46423:SF1">
    <property type="entry name" value="RNA POLYMERASE II-ASSOCIATED PROTEIN 3"/>
    <property type="match status" value="1"/>
</dbReference>
<dbReference type="Pfam" id="PF13181">
    <property type="entry name" value="TPR_8"/>
    <property type="match status" value="2"/>
</dbReference>
<reference evidence="3" key="1">
    <citation type="submission" date="2021-02" db="EMBL/GenBank/DDBJ databases">
        <authorList>
            <person name="Dougan E. K."/>
            <person name="Rhodes N."/>
            <person name="Thang M."/>
            <person name="Chan C."/>
        </authorList>
    </citation>
    <scope>NUCLEOTIDE SEQUENCE</scope>
</reference>
<dbReference type="PANTHER" id="PTHR46423">
    <property type="entry name" value="RNA POLYMERASE II-ASSOCIATED PROTEIN 3"/>
    <property type="match status" value="1"/>
</dbReference>
<dbReference type="InterPro" id="IPR051966">
    <property type="entry name" value="RPAP3"/>
</dbReference>
<feature type="coiled-coil region" evidence="2">
    <location>
        <begin position="57"/>
        <end position="84"/>
    </location>
</feature>
<dbReference type="Gene3D" id="1.25.40.10">
    <property type="entry name" value="Tetratricopeptide repeat domain"/>
    <property type="match status" value="1"/>
</dbReference>
<comment type="caution">
    <text evidence="3">The sequence shown here is derived from an EMBL/GenBank/DDBJ whole genome shotgun (WGS) entry which is preliminary data.</text>
</comment>
<evidence type="ECO:0000256" key="2">
    <source>
        <dbReference type="SAM" id="Coils"/>
    </source>
</evidence>
<dbReference type="SMART" id="SM00028">
    <property type="entry name" value="TPR"/>
    <property type="match status" value="3"/>
</dbReference>
<dbReference type="SUPFAM" id="SSF48452">
    <property type="entry name" value="TPR-like"/>
    <property type="match status" value="1"/>
</dbReference>
<evidence type="ECO:0000313" key="3">
    <source>
        <dbReference type="EMBL" id="CAE7554042.1"/>
    </source>
</evidence>
<proteinExistence type="predicted"/>
<dbReference type="EMBL" id="CAJNDS010002640">
    <property type="protein sequence ID" value="CAE7554042.1"/>
    <property type="molecule type" value="Genomic_DNA"/>
</dbReference>
<dbReference type="InterPro" id="IPR019734">
    <property type="entry name" value="TPR_rpt"/>
</dbReference>
<sequence length="255" mass="28001">MASGDAAFDQAKQEGDAAIQRQDFKQAEQCYTEALKFRPKGSEAAVLCNRALARLRLECWQAAAEDATEALQSLQQSLRQGTLEESLEEKLRIKALFRRGLAREAMGQLQAASDDLNAALKAAPGNASILESARRIYSRLPRQACKWVPGQPFHSSAVEVLARAVEYDVGGNLAKIYCKFAEDYVGPFITYNADASISLRETCLYKEGRVVSKLKSDIPDDFVANVLRTLVVPIKKALDMGLAPNEEERAGCDTP</sequence>
<protein>
    <submittedName>
        <fullName evidence="3">OM64 protein</fullName>
    </submittedName>
</protein>
<dbReference type="OrthoDB" id="10250354at2759"/>
<evidence type="ECO:0000313" key="4">
    <source>
        <dbReference type="Proteomes" id="UP000604046"/>
    </source>
</evidence>
<dbReference type="InterPro" id="IPR011990">
    <property type="entry name" value="TPR-like_helical_dom_sf"/>
</dbReference>
<dbReference type="GO" id="GO:0101031">
    <property type="term" value="C:protein folding chaperone complex"/>
    <property type="evidence" value="ECO:0007669"/>
    <property type="project" value="TreeGrafter"/>
</dbReference>
<dbReference type="AlphaFoldDB" id="A0A812U407"/>
<keyword evidence="2" id="KW-0175">Coiled coil</keyword>
<gene>
    <name evidence="3" type="primary">OM64</name>
    <name evidence="3" type="ORF">SNAT2548_LOCUS31117</name>
</gene>
<name>A0A812U407_9DINO</name>
<dbReference type="Proteomes" id="UP000604046">
    <property type="component" value="Unassembled WGS sequence"/>
</dbReference>
<accession>A0A812U407</accession>
<evidence type="ECO:0000256" key="1">
    <source>
        <dbReference type="ARBA" id="ARBA00022803"/>
    </source>
</evidence>
<keyword evidence="1" id="KW-0802">TPR repeat</keyword>
<organism evidence="3 4">
    <name type="scientific">Symbiodinium natans</name>
    <dbReference type="NCBI Taxonomy" id="878477"/>
    <lineage>
        <taxon>Eukaryota</taxon>
        <taxon>Sar</taxon>
        <taxon>Alveolata</taxon>
        <taxon>Dinophyceae</taxon>
        <taxon>Suessiales</taxon>
        <taxon>Symbiodiniaceae</taxon>
        <taxon>Symbiodinium</taxon>
    </lineage>
</organism>